<evidence type="ECO:0000259" key="7">
    <source>
        <dbReference type="PROSITE" id="PS51195"/>
    </source>
</evidence>
<keyword evidence="6" id="KW-0694">RNA-binding</keyword>
<dbReference type="EMBL" id="AEXC02000818">
    <property type="protein sequence ID" value="KFH15658.1"/>
    <property type="molecule type" value="Genomic_DNA"/>
</dbReference>
<evidence type="ECO:0000256" key="1">
    <source>
        <dbReference type="ARBA" id="ARBA00022741"/>
    </source>
</evidence>
<dbReference type="EC" id="3.6.4.13" evidence="6"/>
<comment type="domain">
    <text evidence="6">The Q motif is unique to and characteristic of the DEAD box family of RNA helicases and controls ATP binding and hydrolysis.</text>
</comment>
<dbReference type="SUPFAM" id="SSF52540">
    <property type="entry name" value="P-loop containing nucleoside triphosphate hydrolases"/>
    <property type="match status" value="1"/>
</dbReference>
<keyword evidence="2 6" id="KW-0378">Hydrolase</keyword>
<dbReference type="InterPro" id="IPR011545">
    <property type="entry name" value="DEAD/DEAH_box_helicase_dom"/>
</dbReference>
<comment type="similarity">
    <text evidence="6">Belongs to the DEAD box helicase family.</text>
</comment>
<reference evidence="8 9" key="1">
    <citation type="submission" date="2014-04" db="EMBL/GenBank/DDBJ databases">
        <authorList>
            <person name="Sibley D."/>
            <person name="Venepally P."/>
            <person name="Karamycheva S."/>
            <person name="Hadjithomas M."/>
            <person name="Khan A."/>
            <person name="Brunk B."/>
            <person name="Roos D."/>
            <person name="Caler E."/>
            <person name="Lorenzi H."/>
        </authorList>
    </citation>
    <scope>NUCLEOTIDE SEQUENCE [LARGE SCALE GENOMIC DNA]</scope>
    <source>
        <strain evidence="8 9">MAS</strain>
    </source>
</reference>
<gene>
    <name evidence="8" type="ORF">TGMAS_207430A</name>
</gene>
<dbReference type="InterPro" id="IPR014014">
    <property type="entry name" value="RNA_helicase_DEAD_Q_motif"/>
</dbReference>
<dbReference type="GO" id="GO:0003723">
    <property type="term" value="F:RNA binding"/>
    <property type="evidence" value="ECO:0007669"/>
    <property type="project" value="UniProtKB-UniRule"/>
</dbReference>
<keyword evidence="3 6" id="KW-0347">Helicase</keyword>
<protein>
    <recommendedName>
        <fullName evidence="6">ATP-dependent RNA helicase</fullName>
        <ecNumber evidence="6">3.6.4.13</ecNumber>
    </recommendedName>
</protein>
<evidence type="ECO:0000256" key="2">
    <source>
        <dbReference type="ARBA" id="ARBA00022801"/>
    </source>
</evidence>
<evidence type="ECO:0000256" key="4">
    <source>
        <dbReference type="ARBA" id="ARBA00022840"/>
    </source>
</evidence>
<proteinExistence type="inferred from homology"/>
<evidence type="ECO:0000313" key="8">
    <source>
        <dbReference type="EMBL" id="KFH15658.1"/>
    </source>
</evidence>
<dbReference type="VEuPathDB" id="ToxoDB:TGMAS_207430A"/>
<keyword evidence="4 6" id="KW-0067">ATP-binding</keyword>
<accession>A0A086QSS6</accession>
<comment type="function">
    <text evidence="6">RNA helicase.</text>
</comment>
<evidence type="ECO:0000256" key="3">
    <source>
        <dbReference type="ARBA" id="ARBA00022806"/>
    </source>
</evidence>
<feature type="short sequence motif" description="Q motif" evidence="5">
    <location>
        <begin position="2"/>
        <end position="30"/>
    </location>
</feature>
<dbReference type="InterPro" id="IPR027417">
    <property type="entry name" value="P-loop_NTPase"/>
</dbReference>
<sequence>MSAFEELGVCPEIIKAVEEDDWLLPTPIQAESIPLILGGGDVCAAAETGSGKTGAFGLPALQIVHESLRAAAQAAVVSMKPNQGNALTCFPVVHRTDPNDEKTNCVDAVVPAVR</sequence>
<dbReference type="Proteomes" id="UP000028821">
    <property type="component" value="Unassembled WGS sequence"/>
</dbReference>
<dbReference type="GO" id="GO:0003724">
    <property type="term" value="F:RNA helicase activity"/>
    <property type="evidence" value="ECO:0007669"/>
    <property type="project" value="UniProtKB-EC"/>
</dbReference>
<name>A0A086QSS6_TOXGO</name>
<evidence type="ECO:0000256" key="5">
    <source>
        <dbReference type="PROSITE-ProRule" id="PRU00552"/>
    </source>
</evidence>
<dbReference type="GO" id="GO:0016787">
    <property type="term" value="F:hydrolase activity"/>
    <property type="evidence" value="ECO:0007669"/>
    <property type="project" value="UniProtKB-KW"/>
</dbReference>
<evidence type="ECO:0000313" key="9">
    <source>
        <dbReference type="Proteomes" id="UP000028821"/>
    </source>
</evidence>
<organism evidence="8 9">
    <name type="scientific">Toxoplasma gondii MAS</name>
    <dbReference type="NCBI Taxonomy" id="943118"/>
    <lineage>
        <taxon>Eukaryota</taxon>
        <taxon>Sar</taxon>
        <taxon>Alveolata</taxon>
        <taxon>Apicomplexa</taxon>
        <taxon>Conoidasida</taxon>
        <taxon>Coccidia</taxon>
        <taxon>Eucoccidiorida</taxon>
        <taxon>Eimeriorina</taxon>
        <taxon>Sarcocystidae</taxon>
        <taxon>Toxoplasma</taxon>
    </lineage>
</organism>
<dbReference type="AlphaFoldDB" id="A0A086QSS6"/>
<evidence type="ECO:0000256" key="6">
    <source>
        <dbReference type="RuleBase" id="RU365068"/>
    </source>
</evidence>
<dbReference type="PANTHER" id="PTHR24031">
    <property type="entry name" value="RNA HELICASE"/>
    <property type="match status" value="1"/>
</dbReference>
<dbReference type="GO" id="GO:0005524">
    <property type="term" value="F:ATP binding"/>
    <property type="evidence" value="ECO:0007669"/>
    <property type="project" value="UniProtKB-UniRule"/>
</dbReference>
<dbReference type="Gene3D" id="3.40.50.300">
    <property type="entry name" value="P-loop containing nucleotide triphosphate hydrolases"/>
    <property type="match status" value="1"/>
</dbReference>
<comment type="caution">
    <text evidence="8">The sequence shown here is derived from an EMBL/GenBank/DDBJ whole genome shotgun (WGS) entry which is preliminary data.</text>
</comment>
<keyword evidence="1 6" id="KW-0547">Nucleotide-binding</keyword>
<dbReference type="Pfam" id="PF00270">
    <property type="entry name" value="DEAD"/>
    <property type="match status" value="1"/>
</dbReference>
<dbReference type="PROSITE" id="PS51195">
    <property type="entry name" value="Q_MOTIF"/>
    <property type="match status" value="1"/>
</dbReference>
<comment type="catalytic activity">
    <reaction evidence="6">
        <text>ATP + H2O = ADP + phosphate + H(+)</text>
        <dbReference type="Rhea" id="RHEA:13065"/>
        <dbReference type="ChEBI" id="CHEBI:15377"/>
        <dbReference type="ChEBI" id="CHEBI:15378"/>
        <dbReference type="ChEBI" id="CHEBI:30616"/>
        <dbReference type="ChEBI" id="CHEBI:43474"/>
        <dbReference type="ChEBI" id="CHEBI:456216"/>
        <dbReference type="EC" id="3.6.4.13"/>
    </reaction>
</comment>
<feature type="domain" description="DEAD-box RNA helicase Q" evidence="7">
    <location>
        <begin position="2"/>
        <end position="30"/>
    </location>
</feature>